<dbReference type="InterPro" id="IPR010095">
    <property type="entry name" value="Cas12f1-like_TNB"/>
</dbReference>
<reference evidence="5 6" key="1">
    <citation type="submission" date="2017-09" db="EMBL/GenBank/DDBJ databases">
        <title>Large-scale bioinformatics analysis of Bacillus genomes uncovers conserved roles of natural products in bacterial physiology.</title>
        <authorList>
            <consortium name="Agbiome Team Llc"/>
            <person name="Bleich R.M."/>
            <person name="Grubbs K.J."/>
            <person name="Santa Maria K.C."/>
            <person name="Allen S.E."/>
            <person name="Farag S."/>
            <person name="Shank E.A."/>
            <person name="Bowers A."/>
        </authorList>
    </citation>
    <scope>NUCLEOTIDE SEQUENCE [LARGE SCALE GENOMIC DNA]</scope>
    <source>
        <strain evidence="4 6">AFS030179</strain>
        <strain evidence="3 5">AFS094940</strain>
    </source>
</reference>
<dbReference type="GO" id="GO:0003677">
    <property type="term" value="F:DNA binding"/>
    <property type="evidence" value="ECO:0007669"/>
    <property type="project" value="UniProtKB-KW"/>
</dbReference>
<comment type="caution">
    <text evidence="3">The sequence shown here is derived from an EMBL/GenBank/DDBJ whole genome shotgun (WGS) entry which is preliminary data.</text>
</comment>
<organism evidence="3 5">
    <name type="scientific">Bacillus thuringiensis</name>
    <dbReference type="NCBI Taxonomy" id="1428"/>
    <lineage>
        <taxon>Bacteria</taxon>
        <taxon>Bacillati</taxon>
        <taxon>Bacillota</taxon>
        <taxon>Bacilli</taxon>
        <taxon>Bacillales</taxon>
        <taxon>Bacillaceae</taxon>
        <taxon>Bacillus</taxon>
        <taxon>Bacillus cereus group</taxon>
    </lineage>
</organism>
<feature type="non-terminal residue" evidence="3">
    <location>
        <position position="1"/>
    </location>
</feature>
<evidence type="ECO:0000313" key="6">
    <source>
        <dbReference type="Proteomes" id="UP000223445"/>
    </source>
</evidence>
<evidence type="ECO:0000313" key="5">
    <source>
        <dbReference type="Proteomes" id="UP000220127"/>
    </source>
</evidence>
<dbReference type="RefSeq" id="WP_141497916.1">
    <property type="nucleotide sequence ID" value="NZ_NTRM01000074.1"/>
</dbReference>
<protein>
    <submittedName>
        <fullName evidence="3">Transposase</fullName>
    </submittedName>
</protein>
<proteinExistence type="predicted"/>
<dbReference type="AlphaFoldDB" id="A0A9X6YJ52"/>
<keyword evidence="1" id="KW-0238">DNA-binding</keyword>
<evidence type="ECO:0000259" key="2">
    <source>
        <dbReference type="Pfam" id="PF07282"/>
    </source>
</evidence>
<accession>A0A9X6YJ52</accession>
<evidence type="ECO:0000313" key="3">
    <source>
        <dbReference type="EMBL" id="PED16543.1"/>
    </source>
</evidence>
<evidence type="ECO:0000256" key="1">
    <source>
        <dbReference type="ARBA" id="ARBA00023125"/>
    </source>
</evidence>
<sequence>KNLNLRKCVCPSCQTHHDRDINASINLKNEAIRLLTARTAEIA</sequence>
<dbReference type="EMBL" id="NVMD01000001">
    <property type="protein sequence ID" value="PED16543.1"/>
    <property type="molecule type" value="Genomic_DNA"/>
</dbReference>
<feature type="domain" description="Cas12f1-like TNB" evidence="2">
    <location>
        <begin position="6"/>
        <end position="27"/>
    </location>
</feature>
<dbReference type="Proteomes" id="UP000220127">
    <property type="component" value="Unassembled WGS sequence"/>
</dbReference>
<gene>
    <name evidence="4" type="ORF">COE48_28485</name>
    <name evidence="3" type="ORF">CON01_00205</name>
</gene>
<evidence type="ECO:0000313" key="4">
    <source>
        <dbReference type="EMBL" id="PGY99657.1"/>
    </source>
</evidence>
<dbReference type="EMBL" id="NUPM01000033">
    <property type="protein sequence ID" value="PGY99657.1"/>
    <property type="molecule type" value="Genomic_DNA"/>
</dbReference>
<dbReference type="Proteomes" id="UP000223445">
    <property type="component" value="Unassembled WGS sequence"/>
</dbReference>
<name>A0A9X6YJ52_BACTU</name>
<dbReference type="Pfam" id="PF07282">
    <property type="entry name" value="Cas12f1-like_TNB"/>
    <property type="match status" value="1"/>
</dbReference>